<dbReference type="SMART" id="SM00342">
    <property type="entry name" value="HTH_ARAC"/>
    <property type="match status" value="1"/>
</dbReference>
<dbReference type="PANTHER" id="PTHR43280">
    <property type="entry name" value="ARAC-FAMILY TRANSCRIPTIONAL REGULATOR"/>
    <property type="match status" value="1"/>
</dbReference>
<evidence type="ECO:0000256" key="4">
    <source>
        <dbReference type="SAM" id="Phobius"/>
    </source>
</evidence>
<protein>
    <submittedName>
        <fullName evidence="6">Helix-turn-helix protein</fullName>
    </submittedName>
</protein>
<reference evidence="6 7" key="1">
    <citation type="submission" date="2018-05" db="EMBL/GenBank/DDBJ databases">
        <title>Genomic Encyclopedia of Type Strains, Phase IV (KMG-IV): sequencing the most valuable type-strain genomes for metagenomic binning, comparative biology and taxonomic classification.</title>
        <authorList>
            <person name="Goeker M."/>
        </authorList>
    </citation>
    <scope>NUCLEOTIDE SEQUENCE [LARGE SCALE GENOMIC DNA]</scope>
    <source>
        <strain evidence="6 7">DSM 24995</strain>
    </source>
</reference>
<evidence type="ECO:0000259" key="5">
    <source>
        <dbReference type="PROSITE" id="PS01124"/>
    </source>
</evidence>
<dbReference type="Gene3D" id="1.10.10.60">
    <property type="entry name" value="Homeodomain-like"/>
    <property type="match status" value="2"/>
</dbReference>
<feature type="domain" description="HTH araC/xylS-type" evidence="5">
    <location>
        <begin position="659"/>
        <end position="758"/>
    </location>
</feature>
<gene>
    <name evidence="6" type="ORF">DFR60_105238</name>
</gene>
<keyword evidence="2" id="KW-0238">DNA-binding</keyword>
<feature type="transmembrane region" description="Helical" evidence="4">
    <location>
        <begin position="300"/>
        <end position="321"/>
    </location>
</feature>
<proteinExistence type="predicted"/>
<evidence type="ECO:0000256" key="2">
    <source>
        <dbReference type="ARBA" id="ARBA00023125"/>
    </source>
</evidence>
<accession>A0A2V3Y8V6</accession>
<dbReference type="EMBL" id="QJKD01000005">
    <property type="protein sequence ID" value="PXX53749.1"/>
    <property type="molecule type" value="Genomic_DNA"/>
</dbReference>
<dbReference type="Pfam" id="PF12833">
    <property type="entry name" value="HTH_18"/>
    <property type="match status" value="1"/>
</dbReference>
<keyword evidence="3" id="KW-0804">Transcription</keyword>
<dbReference type="PANTHER" id="PTHR43280:SF28">
    <property type="entry name" value="HTH-TYPE TRANSCRIPTIONAL ACTIVATOR RHAS"/>
    <property type="match status" value="1"/>
</dbReference>
<evidence type="ECO:0000313" key="7">
    <source>
        <dbReference type="Proteomes" id="UP000248057"/>
    </source>
</evidence>
<evidence type="ECO:0000313" key="6">
    <source>
        <dbReference type="EMBL" id="PXX53749.1"/>
    </source>
</evidence>
<name>A0A2V3Y8V6_9FIRM</name>
<dbReference type="GO" id="GO:0003700">
    <property type="term" value="F:DNA-binding transcription factor activity"/>
    <property type="evidence" value="ECO:0007669"/>
    <property type="project" value="InterPro"/>
</dbReference>
<organism evidence="6 7">
    <name type="scientific">Hungatella effluvii</name>
    <dbReference type="NCBI Taxonomy" id="1096246"/>
    <lineage>
        <taxon>Bacteria</taxon>
        <taxon>Bacillati</taxon>
        <taxon>Bacillota</taxon>
        <taxon>Clostridia</taxon>
        <taxon>Lachnospirales</taxon>
        <taxon>Lachnospiraceae</taxon>
        <taxon>Hungatella</taxon>
    </lineage>
</organism>
<feature type="transmembrane region" description="Helical" evidence="4">
    <location>
        <begin position="12"/>
        <end position="31"/>
    </location>
</feature>
<dbReference type="InterPro" id="IPR018060">
    <property type="entry name" value="HTH_AraC"/>
</dbReference>
<dbReference type="Proteomes" id="UP000248057">
    <property type="component" value="Unassembled WGS sequence"/>
</dbReference>
<dbReference type="GeneID" id="86061629"/>
<keyword evidence="4" id="KW-1133">Transmembrane helix</keyword>
<keyword evidence="4" id="KW-0472">Membrane</keyword>
<keyword evidence="7" id="KW-1185">Reference proteome</keyword>
<evidence type="ECO:0000256" key="3">
    <source>
        <dbReference type="ARBA" id="ARBA00023163"/>
    </source>
</evidence>
<dbReference type="RefSeq" id="WP_110323070.1">
    <property type="nucleotide sequence ID" value="NZ_QJKD01000005.1"/>
</dbReference>
<dbReference type="GO" id="GO:0043565">
    <property type="term" value="F:sequence-specific DNA binding"/>
    <property type="evidence" value="ECO:0007669"/>
    <property type="project" value="InterPro"/>
</dbReference>
<dbReference type="SUPFAM" id="SSF46689">
    <property type="entry name" value="Homeodomain-like"/>
    <property type="match status" value="2"/>
</dbReference>
<sequence length="761" mass="87319">MKKMSWRKRLFYSYIFIGVIPLLVLGAFFYYGNRMTERKELEKSNSAMLSQVLQKLDYVTEKMNSAAYHFSGSEIEEQLNDVRYERAEIDEGLVASQLMTYSEIVGDTENDVKPILYLRGDKSVYTMDGKIPYSEFEKDMNQYGDLNEASFFGTINSVKDDRSLKIGEGKRAGEESSIVYFLYPIPYMNNIPIATIGFGFDSDSLNALIKTYYTADSAIYIFNERYLTLFQCGQENCSGLSRKALDDLAIKYRRTGGKLVEERVDGGSFIIMREISANSGLSVVSITDSKKFYQSSSEFASWYIFLIAVLFIGGILLSLVLSQSNYKPIQKLVQKIVDQDTMADQEQQGINEFEIITNKWADVQNKNEELSALLNRQRPMVVASCLRRILKGKFKTSEEMEATLKSANINLSYRYNFVILLPIPVEDSFEEDKNLRIMTVLAGFMQPFIHVYGLDMLKDNGIAVIVNCEERTAGEKNVDIRLSVADHLCRELETRHEISIPFYIGRIYEDVMDINRSFLESAAIASDYHMLGNQKVILFEEIGYEEQNIQYPILEQALFIQCLKQANEEAALKALDNMIGEIEPLKSFVITQCLCFDIINITIKTLDQLKGFELKNVDLKKLITFKSLPEFREKMAGLTIEMCRQFAEFKDSRNNERRSEILDYVNCHYGDSSMGLESVADEFGVSSNYLSRFFKQETGCSFIQYVTMIRMDRARELLVNSNKQIKEIVAEIGYIDVANFVRKFKGYEGVTPGQYREKMRI</sequence>
<dbReference type="InterPro" id="IPR009057">
    <property type="entry name" value="Homeodomain-like_sf"/>
</dbReference>
<dbReference type="PROSITE" id="PS01124">
    <property type="entry name" value="HTH_ARAC_FAMILY_2"/>
    <property type="match status" value="1"/>
</dbReference>
<keyword evidence="4" id="KW-0812">Transmembrane</keyword>
<dbReference type="AlphaFoldDB" id="A0A2V3Y8V6"/>
<keyword evidence="1" id="KW-0805">Transcription regulation</keyword>
<comment type="caution">
    <text evidence="6">The sequence shown here is derived from an EMBL/GenBank/DDBJ whole genome shotgun (WGS) entry which is preliminary data.</text>
</comment>
<evidence type="ECO:0000256" key="1">
    <source>
        <dbReference type="ARBA" id="ARBA00023015"/>
    </source>
</evidence>